<reference evidence="1" key="1">
    <citation type="submission" date="2022-11" db="EMBL/GenBank/DDBJ databases">
        <title>Isolation and characterization of PLA-degrading bacterium Massilia sp. from Antarctic soil.</title>
        <authorList>
            <person name="Sato K."/>
            <person name="Gomez-Fuentes C."/>
            <person name="Ahmad S.A."/>
            <person name="Zulkharnain A."/>
        </authorList>
    </citation>
    <scope>NUCLEOTIDE SEQUENCE</scope>
    <source>
        <strain evidence="1">N-3</strain>
    </source>
</reference>
<protein>
    <submittedName>
        <fullName evidence="1">Uncharacterized protein</fullName>
    </submittedName>
</protein>
<evidence type="ECO:0000313" key="2">
    <source>
        <dbReference type="Proteomes" id="UP001163336"/>
    </source>
</evidence>
<organism evidence="1 2">
    <name type="scientific">Massilia varians</name>
    <dbReference type="NCBI Taxonomy" id="457921"/>
    <lineage>
        <taxon>Bacteria</taxon>
        <taxon>Pseudomonadati</taxon>
        <taxon>Pseudomonadota</taxon>
        <taxon>Betaproteobacteria</taxon>
        <taxon>Burkholderiales</taxon>
        <taxon>Oxalobacteraceae</taxon>
        <taxon>Telluria group</taxon>
        <taxon>Massilia</taxon>
    </lineage>
</organism>
<gene>
    <name evidence="1" type="ORF">MasN3_04880</name>
</gene>
<keyword evidence="2" id="KW-1185">Reference proteome</keyword>
<evidence type="ECO:0000313" key="1">
    <source>
        <dbReference type="EMBL" id="BDT56994.1"/>
    </source>
</evidence>
<dbReference type="EMBL" id="AP026966">
    <property type="protein sequence ID" value="BDT56994.1"/>
    <property type="molecule type" value="Genomic_DNA"/>
</dbReference>
<dbReference type="Proteomes" id="UP001163336">
    <property type="component" value="Chromosome"/>
</dbReference>
<name>A0ABN6T3Y1_9BURK</name>
<proteinExistence type="predicted"/>
<sequence>MLKIRPDKPLADTLLTLIRTLDAVMKQLAIPYFVIGASARDILVEHVHGLDTARATRDIDFAVAISSWDDYERLKIKLSSTGNAVQLSVAWPGFPATRSTPFCSATVHW</sequence>
<accession>A0ABN6T3Y1</accession>